<gene>
    <name evidence="1" type="ORF">A6F54_44</name>
</gene>
<evidence type="ECO:0000313" key="1">
    <source>
        <dbReference type="EMBL" id="AOH69117.1"/>
    </source>
</evidence>
<organism evidence="1">
    <name type="scientific">Microplitis mediator bracovirus</name>
    <dbReference type="NCBI Taxonomy" id="1836595"/>
    <lineage>
        <taxon>Viruses</taxon>
        <taxon>Viruses incertae sedis</taxon>
        <taxon>Polydnaviriformidae</taxon>
        <taxon>Bracoviriform</taxon>
    </lineage>
</organism>
<reference evidence="1" key="1">
    <citation type="journal article" date="2016" name="PLoS ONE">
        <title>Analysis of Genetic Variation across the Encapsidated Genome of Microplitis demolitor Bracovirus in Parasitoid Wasps.</title>
        <authorList>
            <person name="Burke G.R."/>
        </authorList>
    </citation>
    <scope>NUCLEOTIDE SEQUENCE</scope>
    <source>
        <strain evidence="1">UGA</strain>
    </source>
</reference>
<protein>
    <submittedName>
        <fullName evidence="1">Uncharacterized protein</fullName>
    </submittedName>
</protein>
<sequence length="121" mass="13535">MSLEIIVPKQWRVIPRRTLEAELLRIISAKQSVDKTTTGVIGFYNGIVAESRVLSSYLWFRKIGDHSKEPCVNWYELVTIKPKESPATSSEDISGCSDCDSERLLSDDGCCSTCGEEECDL</sequence>
<proteinExistence type="predicted"/>
<accession>A0A1D5APH2</accession>
<name>A0A1D5APH2_9VIRU</name>
<dbReference type="EMBL" id="KX223725">
    <property type="protein sequence ID" value="AOH69117.1"/>
    <property type="molecule type" value="Genomic_DNA"/>
</dbReference>